<dbReference type="RefSeq" id="WP_193664559.1">
    <property type="nucleotide sequence ID" value="NZ_BAAAMM010000002.1"/>
</dbReference>
<proteinExistence type="predicted"/>
<dbReference type="Proteomes" id="UP001482520">
    <property type="component" value="Unassembled WGS sequence"/>
</dbReference>
<keyword evidence="2" id="KW-1185">Reference proteome</keyword>
<gene>
    <name evidence="1" type="ORF">V6R90_04920</name>
</gene>
<evidence type="ECO:0000313" key="1">
    <source>
        <dbReference type="EMBL" id="MEQ7846612.1"/>
    </source>
</evidence>
<dbReference type="EMBL" id="JBEGDP010000003">
    <property type="protein sequence ID" value="MEQ7846612.1"/>
    <property type="molecule type" value="Genomic_DNA"/>
</dbReference>
<organism evidence="1 2">
    <name type="scientific">Nocardioides kribbensis</name>
    <dbReference type="NCBI Taxonomy" id="305517"/>
    <lineage>
        <taxon>Bacteria</taxon>
        <taxon>Bacillati</taxon>
        <taxon>Actinomycetota</taxon>
        <taxon>Actinomycetes</taxon>
        <taxon>Propionibacteriales</taxon>
        <taxon>Nocardioidaceae</taxon>
        <taxon>Nocardioides</taxon>
    </lineage>
</organism>
<comment type="caution">
    <text evidence="1">The sequence shown here is derived from an EMBL/GenBank/DDBJ whole genome shotgun (WGS) entry which is preliminary data.</text>
</comment>
<protein>
    <submittedName>
        <fullName evidence="1">Uncharacterized protein</fullName>
    </submittedName>
</protein>
<name>A0ABV1NVV8_9ACTN</name>
<reference evidence="1 2" key="1">
    <citation type="submission" date="2024-02" db="EMBL/GenBank/DDBJ databases">
        <title>Full genome sequence of Nocardioides kribbensis.</title>
        <authorList>
            <person name="Poletto B.L."/>
            <person name="Silva G."/>
            <person name="Galante D."/>
            <person name="Campos K.R."/>
            <person name="Santos M.B.N."/>
            <person name="Sacchi C.T."/>
        </authorList>
    </citation>
    <scope>NUCLEOTIDE SEQUENCE [LARGE SCALE GENOMIC DNA]</scope>
    <source>
        <strain evidence="1 2">O4R</strain>
    </source>
</reference>
<accession>A0ABV1NVV8</accession>
<sequence>MSAPWRDAASEPVRDDLDSLAGEAVTRAQALLEESGEFYPFGLSADAEGLALVGADDLGSHPQAGEVLDVLVAGLHASRDTLRATALVYPVSVEGSAAVRVELEHRDGPALEVLVPYTVNRRRTKVTLGASSVAEGPRQIWV</sequence>
<evidence type="ECO:0000313" key="2">
    <source>
        <dbReference type="Proteomes" id="UP001482520"/>
    </source>
</evidence>